<comment type="caution">
    <text evidence="2">The sequence shown here is derived from an EMBL/GenBank/DDBJ whole genome shotgun (WGS) entry which is preliminary data.</text>
</comment>
<evidence type="ECO:0000313" key="3">
    <source>
        <dbReference type="Proteomes" id="UP000664859"/>
    </source>
</evidence>
<name>A0A835YNN6_9STRA</name>
<dbReference type="InterPro" id="IPR056866">
    <property type="entry name" value="Znf_WRKY19"/>
</dbReference>
<dbReference type="Proteomes" id="UP000664859">
    <property type="component" value="Unassembled WGS sequence"/>
</dbReference>
<accession>A0A835YNN6</accession>
<evidence type="ECO:0000259" key="1">
    <source>
        <dbReference type="Pfam" id="PF24906"/>
    </source>
</evidence>
<organism evidence="2 3">
    <name type="scientific">Tribonema minus</name>
    <dbReference type="NCBI Taxonomy" id="303371"/>
    <lineage>
        <taxon>Eukaryota</taxon>
        <taxon>Sar</taxon>
        <taxon>Stramenopiles</taxon>
        <taxon>Ochrophyta</taxon>
        <taxon>PX clade</taxon>
        <taxon>Xanthophyceae</taxon>
        <taxon>Tribonematales</taxon>
        <taxon>Tribonemataceae</taxon>
        <taxon>Tribonema</taxon>
    </lineage>
</organism>
<dbReference type="AlphaFoldDB" id="A0A835YNN6"/>
<reference evidence="2" key="1">
    <citation type="submission" date="2021-02" db="EMBL/GenBank/DDBJ databases">
        <title>First Annotated Genome of the Yellow-green Alga Tribonema minus.</title>
        <authorList>
            <person name="Mahan K.M."/>
        </authorList>
    </citation>
    <scope>NUCLEOTIDE SEQUENCE</scope>
    <source>
        <strain evidence="2">UTEX B ZZ1240</strain>
    </source>
</reference>
<feature type="non-terminal residue" evidence="2">
    <location>
        <position position="127"/>
    </location>
</feature>
<dbReference type="OrthoDB" id="71063at2759"/>
<dbReference type="PROSITE" id="PS50007">
    <property type="entry name" value="PIPLC_X_DOMAIN"/>
    <property type="match status" value="1"/>
</dbReference>
<evidence type="ECO:0000313" key="2">
    <source>
        <dbReference type="EMBL" id="KAG5178697.1"/>
    </source>
</evidence>
<feature type="domain" description="WRKY19-like zinc finger" evidence="1">
    <location>
        <begin position="40"/>
        <end position="63"/>
    </location>
</feature>
<protein>
    <recommendedName>
        <fullName evidence="1">WRKY19-like zinc finger domain-containing protein</fullName>
    </recommendedName>
</protein>
<dbReference type="Pfam" id="PF24906">
    <property type="entry name" value="Zf_WRKY19"/>
    <property type="match status" value="1"/>
</dbReference>
<dbReference type="PANTHER" id="PTHR31827">
    <property type="entry name" value="EMB|CAB89363.1"/>
    <property type="match status" value="1"/>
</dbReference>
<gene>
    <name evidence="2" type="ORF">JKP88DRAFT_168620</name>
</gene>
<sequence length="127" mass="12965">MKKECQERGNAKKRLLKCQAPGCNCGPKGSSLFCVKHGGGTRCSVLGCGRGAISNGRCVAHGGGPRCLEVRCGNGATARSEYCVTHGGRRRCLKAGCSNGAQGGSDSCTTPGGGQRCEPECCSALPE</sequence>
<proteinExistence type="predicted"/>
<dbReference type="PANTHER" id="PTHR31827:SF1">
    <property type="entry name" value="EMB|CAB89363.1"/>
    <property type="match status" value="1"/>
</dbReference>
<keyword evidence="3" id="KW-1185">Reference proteome</keyword>
<dbReference type="EMBL" id="JAFCMP010000513">
    <property type="protein sequence ID" value="KAG5178697.1"/>
    <property type="molecule type" value="Genomic_DNA"/>
</dbReference>